<evidence type="ECO:0000259" key="8">
    <source>
        <dbReference type="Pfam" id="PF07992"/>
    </source>
</evidence>
<feature type="domain" description="FAD/NAD(P)-binding" evidence="8">
    <location>
        <begin position="6"/>
        <end position="314"/>
    </location>
</feature>
<name>Q6KH25_MYCM1</name>
<dbReference type="SUPFAM" id="SSF51905">
    <property type="entry name" value="FAD/NAD(P)-binding domain"/>
    <property type="match status" value="1"/>
</dbReference>
<dbReference type="Gene3D" id="3.50.50.60">
    <property type="entry name" value="FAD/NAD(P)-binding domain"/>
    <property type="match status" value="2"/>
</dbReference>
<reference evidence="9 10" key="1">
    <citation type="journal article" date="2004" name="Genome Res.">
        <title>The complete genome and proteome of Mycoplasma mobile.</title>
        <authorList>
            <person name="Jaffe J.D."/>
            <person name="Stange-Thomann N."/>
            <person name="Smith C."/>
            <person name="DeCaprio D."/>
            <person name="Fisher S."/>
            <person name="Butler J."/>
            <person name="Calvo S."/>
            <person name="Elkins T."/>
            <person name="FitzGerald M.G."/>
            <person name="Hafez N."/>
            <person name="Kodira C.D."/>
            <person name="Major J."/>
            <person name="Wang S."/>
            <person name="Wilkinson J."/>
            <person name="Nicol R."/>
            <person name="Nusbaum C."/>
            <person name="Birren B."/>
            <person name="Berg H.C."/>
            <person name="Church G.M."/>
        </authorList>
    </citation>
    <scope>NUCLEOTIDE SEQUENCE [LARGE SCALE GENOMIC DNA]</scope>
    <source>
        <strain evidence="10">ATCC 43663 / 163K / NCTC 11711</strain>
    </source>
</reference>
<keyword evidence="5 9" id="KW-0560">Oxidoreductase</keyword>
<keyword evidence="6" id="KW-0676">Redox-active center</keyword>
<evidence type="ECO:0000313" key="10">
    <source>
        <dbReference type="Proteomes" id="UP000009072"/>
    </source>
</evidence>
<protein>
    <submittedName>
        <fullName evidence="9">NADH oxidase</fullName>
        <ecNumber evidence="9">1.6.99.3</ecNumber>
    </submittedName>
</protein>
<dbReference type="InterPro" id="IPR036188">
    <property type="entry name" value="FAD/NAD-bd_sf"/>
</dbReference>
<evidence type="ECO:0000256" key="4">
    <source>
        <dbReference type="ARBA" id="ARBA00022827"/>
    </source>
</evidence>
<dbReference type="EC" id="1.6.99.3" evidence="9"/>
<dbReference type="eggNOG" id="COG0446">
    <property type="taxonomic scope" value="Bacteria"/>
</dbReference>
<gene>
    <name evidence="9" type="primary">nox</name>
    <name evidence="9" type="ordered locus">MMOB6200</name>
</gene>
<dbReference type="HOGENOM" id="CLU_003291_1_0_14"/>
<feature type="domain" description="Pyridine nucleotide-disulphide oxidoreductase dimerisation" evidence="7">
    <location>
        <begin position="340"/>
        <end position="441"/>
    </location>
</feature>
<evidence type="ECO:0000256" key="6">
    <source>
        <dbReference type="ARBA" id="ARBA00023284"/>
    </source>
</evidence>
<accession>Q6KH25</accession>
<dbReference type="SUPFAM" id="SSF55424">
    <property type="entry name" value="FAD/NAD-linked reductases, dimerisation (C-terminal) domain"/>
    <property type="match status" value="1"/>
</dbReference>
<evidence type="ECO:0000256" key="2">
    <source>
        <dbReference type="ARBA" id="ARBA00009130"/>
    </source>
</evidence>
<sequence>MKKTKKIIVVGANHAGTSFLRTIRKLKPEYEVVAYDRNTNTSYLGCGTALWVGGEFHDANGLFYSNPQLLREMGVKLHLEHELVELKSKEKKVIIRDNNSKKEFEDSYDILVFGGGTWPIVPPLPGVNLEGIMLAKVFQHAQKIYEKANSAKVQNVVVVGAGYIGVELVEAFHLKGKKVTLIDMASRVIDKYFDEEFTDEMENRMRKAGVKLQFGEKLIEFKSKDGKNVSSVVTDKGEYPAEMVILSIGFKPLTNIKGFELFDKYQNGSIKVDQFQRSLNDENIYIIGDAASLHHNASKDFRHVALATNAVKTGLVAALDAAGIPVPFPGVQGTNAISVFGCHYASTGYSMSAAKTLLKEFEFKSEFILDNDRPEFMKTHSKVAFKIVYDPKTLRLVGAQVGSWDKTIHTEIIYAMSLAIQKQMTLPEIALMDVYFLPHFNKPFNFMLVPILKALGIDYSKK</sequence>
<dbReference type="KEGG" id="mmo:MMOB6200"/>
<dbReference type="Proteomes" id="UP000009072">
    <property type="component" value="Chromosome"/>
</dbReference>
<keyword evidence="4" id="KW-0274">FAD</keyword>
<dbReference type="GO" id="GO:0016491">
    <property type="term" value="F:oxidoreductase activity"/>
    <property type="evidence" value="ECO:0007669"/>
    <property type="project" value="UniProtKB-KW"/>
</dbReference>
<dbReference type="EMBL" id="AE017308">
    <property type="protein sequence ID" value="AAT28106.1"/>
    <property type="molecule type" value="Genomic_DNA"/>
</dbReference>
<evidence type="ECO:0000256" key="3">
    <source>
        <dbReference type="ARBA" id="ARBA00022630"/>
    </source>
</evidence>
<dbReference type="InterPro" id="IPR004099">
    <property type="entry name" value="Pyr_nucl-diS_OxRdtase_dimer"/>
</dbReference>
<dbReference type="InterPro" id="IPR023753">
    <property type="entry name" value="FAD/NAD-binding_dom"/>
</dbReference>
<evidence type="ECO:0000256" key="5">
    <source>
        <dbReference type="ARBA" id="ARBA00023002"/>
    </source>
</evidence>
<comment type="cofactor">
    <cofactor evidence="1">
        <name>FAD</name>
        <dbReference type="ChEBI" id="CHEBI:57692"/>
    </cofactor>
</comment>
<dbReference type="Pfam" id="PF02852">
    <property type="entry name" value="Pyr_redox_dim"/>
    <property type="match status" value="1"/>
</dbReference>
<dbReference type="OrthoDB" id="9792592at2"/>
<dbReference type="PANTHER" id="PTHR43429:SF1">
    <property type="entry name" value="NAD(P)H SULFUR OXIDOREDUCTASE (COA-DEPENDENT)"/>
    <property type="match status" value="1"/>
</dbReference>
<dbReference type="AlphaFoldDB" id="Q6KH25"/>
<evidence type="ECO:0000256" key="1">
    <source>
        <dbReference type="ARBA" id="ARBA00001974"/>
    </source>
</evidence>
<dbReference type="InterPro" id="IPR016156">
    <property type="entry name" value="FAD/NAD-linked_Rdtase_dimer_sf"/>
</dbReference>
<organism evidence="9 10">
    <name type="scientific">Mycoplasma mobile (strain ATCC 43663 / 163K / NCTC 11711)</name>
    <name type="common">Mesomycoplasma mobile</name>
    <dbReference type="NCBI Taxonomy" id="267748"/>
    <lineage>
        <taxon>Bacteria</taxon>
        <taxon>Bacillati</taxon>
        <taxon>Mycoplasmatota</taxon>
        <taxon>Mycoplasmoidales</taxon>
        <taxon>Metamycoplasmataceae</taxon>
        <taxon>Mesomycoplasma</taxon>
    </lineage>
</organism>
<evidence type="ECO:0000313" key="9">
    <source>
        <dbReference type="EMBL" id="AAT28106.1"/>
    </source>
</evidence>
<dbReference type="PRINTS" id="PR00411">
    <property type="entry name" value="PNDRDTASEI"/>
</dbReference>
<dbReference type="STRING" id="267748.MMOB6200"/>
<proteinExistence type="inferred from homology"/>
<dbReference type="RefSeq" id="WP_011265140.1">
    <property type="nucleotide sequence ID" value="NC_006908.1"/>
</dbReference>
<keyword evidence="3" id="KW-0285">Flavoprotein</keyword>
<comment type="similarity">
    <text evidence="2">Belongs to the class-III pyridine nucleotide-disulfide oxidoreductase family.</text>
</comment>
<evidence type="ECO:0000259" key="7">
    <source>
        <dbReference type="Pfam" id="PF02852"/>
    </source>
</evidence>
<dbReference type="PANTHER" id="PTHR43429">
    <property type="entry name" value="PYRIDINE NUCLEOTIDE-DISULFIDE OXIDOREDUCTASE DOMAIN-CONTAINING"/>
    <property type="match status" value="1"/>
</dbReference>
<dbReference type="InterPro" id="IPR050260">
    <property type="entry name" value="FAD-bd_OxRdtase"/>
</dbReference>
<dbReference type="PRINTS" id="PR00368">
    <property type="entry name" value="FADPNR"/>
</dbReference>
<keyword evidence="10" id="KW-1185">Reference proteome</keyword>
<dbReference type="Pfam" id="PF07992">
    <property type="entry name" value="Pyr_redox_2"/>
    <property type="match status" value="1"/>
</dbReference>